<dbReference type="Gene3D" id="3.20.20.80">
    <property type="entry name" value="Glycosidases"/>
    <property type="match status" value="1"/>
</dbReference>
<dbReference type="STRING" id="1134406.ADN00_08040"/>
<dbReference type="AlphaFoldDB" id="A0A0P6Y843"/>
<name>A0A0P6Y843_9CHLR</name>
<organism evidence="2 3">
    <name type="scientific">Ornatilinea apprima</name>
    <dbReference type="NCBI Taxonomy" id="1134406"/>
    <lineage>
        <taxon>Bacteria</taxon>
        <taxon>Bacillati</taxon>
        <taxon>Chloroflexota</taxon>
        <taxon>Anaerolineae</taxon>
        <taxon>Anaerolineales</taxon>
        <taxon>Anaerolineaceae</taxon>
        <taxon>Ornatilinea</taxon>
    </lineage>
</organism>
<dbReference type="EMBL" id="LGCL01000021">
    <property type="protein sequence ID" value="KPL77827.1"/>
    <property type="molecule type" value="Genomic_DNA"/>
</dbReference>
<dbReference type="Proteomes" id="UP000050417">
    <property type="component" value="Unassembled WGS sequence"/>
</dbReference>
<comment type="caution">
    <text evidence="2">The sequence shown here is derived from an EMBL/GenBank/DDBJ whole genome shotgun (WGS) entry which is preliminary data.</text>
</comment>
<keyword evidence="3" id="KW-1185">Reference proteome</keyword>
<proteinExistence type="predicted"/>
<evidence type="ECO:0008006" key="4">
    <source>
        <dbReference type="Google" id="ProtNLM"/>
    </source>
</evidence>
<gene>
    <name evidence="2" type="ORF">ADN00_08040</name>
</gene>
<feature type="signal peptide" evidence="1">
    <location>
        <begin position="1"/>
        <end position="26"/>
    </location>
</feature>
<feature type="chain" id="PRO_5006133414" description="Glycoside hydrolase family 42 N-terminal domain-containing protein" evidence="1">
    <location>
        <begin position="27"/>
        <end position="352"/>
    </location>
</feature>
<protein>
    <recommendedName>
        <fullName evidence="4">Glycoside hydrolase family 42 N-terminal domain-containing protein</fullName>
    </recommendedName>
</protein>
<evidence type="ECO:0000313" key="3">
    <source>
        <dbReference type="Proteomes" id="UP000050417"/>
    </source>
</evidence>
<dbReference type="RefSeq" id="WP_075062473.1">
    <property type="nucleotide sequence ID" value="NZ_LGCL01000021.1"/>
</dbReference>
<sequence>MTRKVVYLALALALLLAAFPATTVDAARGEPGNPEFGYGITLSAAGPMANNANFSTFQNYAQQLKPDWVAIDFDWSAIQPEARHPLALDSMDALMNLAAENQLPVLLRLVNAPPWAQTAYGPEPQLTEALLRELCDRYPGVLQAIEVFPGANTLAGWGALPDPAAYTRLFSSLSQSISQSTQGKVFLVAAGLQITDPANRHGLDIDALDFLTGLYQSGIQASMPVLSLQYQSTAGDPLDPVQSGQTTLRYYEEVRRIMLAHDHSSGLLWITRLATPISTADPIAWIENACKLLRSQLYMGAVFIDIPSTAASQAGSNGALIYNLSHADKLIQVLRQLIFQNAPEEWLTTAVP</sequence>
<accession>A0A0P6Y843</accession>
<dbReference type="OrthoDB" id="161351at2"/>
<dbReference type="SUPFAM" id="SSF51445">
    <property type="entry name" value="(Trans)glycosidases"/>
    <property type="match status" value="1"/>
</dbReference>
<dbReference type="InterPro" id="IPR017853">
    <property type="entry name" value="GH"/>
</dbReference>
<keyword evidence="1" id="KW-0732">Signal</keyword>
<evidence type="ECO:0000313" key="2">
    <source>
        <dbReference type="EMBL" id="KPL77827.1"/>
    </source>
</evidence>
<evidence type="ECO:0000256" key="1">
    <source>
        <dbReference type="SAM" id="SignalP"/>
    </source>
</evidence>
<reference evidence="2 3" key="1">
    <citation type="submission" date="2015-07" db="EMBL/GenBank/DDBJ databases">
        <title>Genome sequence of Ornatilinea apprima DSM 23815.</title>
        <authorList>
            <person name="Hemp J."/>
            <person name="Ward L.M."/>
            <person name="Pace L.A."/>
            <person name="Fischer W.W."/>
        </authorList>
    </citation>
    <scope>NUCLEOTIDE SEQUENCE [LARGE SCALE GENOMIC DNA]</scope>
    <source>
        <strain evidence="2 3">P3M-1</strain>
    </source>
</reference>